<dbReference type="KEGG" id="sari:H5J25_07485"/>
<evidence type="ECO:0008006" key="4">
    <source>
        <dbReference type="Google" id="ProtNLM"/>
    </source>
</evidence>
<keyword evidence="3" id="KW-1185">Reference proteome</keyword>
<dbReference type="InterPro" id="IPR011990">
    <property type="entry name" value="TPR-like_helical_dom_sf"/>
</dbReference>
<organism evidence="2 3">
    <name type="scientific">Sphingomonas aliaeris</name>
    <dbReference type="NCBI Taxonomy" id="2759526"/>
    <lineage>
        <taxon>Bacteria</taxon>
        <taxon>Pseudomonadati</taxon>
        <taxon>Pseudomonadota</taxon>
        <taxon>Alphaproteobacteria</taxon>
        <taxon>Sphingomonadales</taxon>
        <taxon>Sphingomonadaceae</taxon>
        <taxon>Sphingomonas</taxon>
    </lineage>
</organism>
<proteinExistence type="predicted"/>
<keyword evidence="1" id="KW-0812">Transmembrane</keyword>
<dbReference type="Gene3D" id="1.25.40.10">
    <property type="entry name" value="Tetratricopeptide repeat domain"/>
    <property type="match status" value="1"/>
</dbReference>
<keyword evidence="1" id="KW-0472">Membrane</keyword>
<accession>A0A974NX73</accession>
<feature type="transmembrane region" description="Helical" evidence="1">
    <location>
        <begin position="12"/>
        <end position="34"/>
    </location>
</feature>
<protein>
    <recommendedName>
        <fullName evidence="4">Tetratricopeptide repeat protein</fullName>
    </recommendedName>
</protein>
<name>A0A974NX73_9SPHN</name>
<evidence type="ECO:0000256" key="1">
    <source>
        <dbReference type="SAM" id="Phobius"/>
    </source>
</evidence>
<dbReference type="RefSeq" id="WP_202095397.1">
    <property type="nucleotide sequence ID" value="NZ_CP061035.1"/>
</dbReference>
<dbReference type="AlphaFoldDB" id="A0A974NX73"/>
<dbReference type="EMBL" id="CP061035">
    <property type="protein sequence ID" value="QQV78473.1"/>
    <property type="molecule type" value="Genomic_DNA"/>
</dbReference>
<gene>
    <name evidence="2" type="ORF">H5J25_07485</name>
</gene>
<reference evidence="3" key="1">
    <citation type="submission" date="2020-09" db="EMBL/GenBank/DDBJ databases">
        <title>Sphingomonas sp., a new species isolated from pork steak.</title>
        <authorList>
            <person name="Heidler von Heilborn D."/>
        </authorList>
    </citation>
    <scope>NUCLEOTIDE SEQUENCE [LARGE SCALE GENOMIC DNA]</scope>
</reference>
<keyword evidence="1" id="KW-1133">Transmembrane helix</keyword>
<evidence type="ECO:0000313" key="2">
    <source>
        <dbReference type="EMBL" id="QQV78473.1"/>
    </source>
</evidence>
<dbReference type="Proteomes" id="UP000595894">
    <property type="component" value="Chromosome"/>
</dbReference>
<sequence length="406" mass="42670">MRSNVPSRARGLVTALIIAVIGIAITWACVRSAMVRLLPPATPALATLAPQDPNIVLTRATVALVRQRGILPPETLAAVRRAAQDAPLDARAFVILGHQQLLDEQPQRAVKTLEAGQRLDPRESLVHLLLLDRYLRTGRYADAAAQFSVASRLVGPAQGAIATALAQMSLDPETSVAVRRTLQTDPALERAVLTTLAKSPTAPATIFALASAAARRDAGNEGNWGPTLVNRLIEEQRFATARSVWQTIYRVPAAQAAAPIFDAGFKEVPASAPFNWTLIAGSLGAADMRDGALSINYYGRENGDLASQLLVLAPGAYRLAFTVEGSKTGTGPSLAWTLKCVTGGKAELLNVAATATGTPNRIAAAFTVPSGCPAQQLTLTGSGGEFPAPITLTLRDLDLRAAGATR</sequence>
<dbReference type="SUPFAM" id="SSF48452">
    <property type="entry name" value="TPR-like"/>
    <property type="match status" value="1"/>
</dbReference>
<evidence type="ECO:0000313" key="3">
    <source>
        <dbReference type="Proteomes" id="UP000595894"/>
    </source>
</evidence>